<feature type="compositionally biased region" description="Low complexity" evidence="1">
    <location>
        <begin position="12"/>
        <end position="33"/>
    </location>
</feature>
<gene>
    <name evidence="2" type="ORF">GCM10010094_29030</name>
</gene>
<name>A0A917VEE7_9ACTN</name>
<dbReference type="Proteomes" id="UP000637788">
    <property type="component" value="Unassembled WGS sequence"/>
</dbReference>
<proteinExistence type="predicted"/>
<sequence>MRVVGGAGFPGAPGLIGAPGSSGRGQAQAFQGRGELRDQPRRTRSRDTTVTHHPLAGGLGAQPPVSGRGGPGEENPSHPTPGLGAIPGPASHPPFILAAEEL</sequence>
<evidence type="ECO:0000313" key="2">
    <source>
        <dbReference type="EMBL" id="GGK66195.1"/>
    </source>
</evidence>
<accession>A0A917VEE7</accession>
<organism evidence="2 3">
    <name type="scientific">Streptomyces flaveus</name>
    <dbReference type="NCBI Taxonomy" id="66370"/>
    <lineage>
        <taxon>Bacteria</taxon>
        <taxon>Bacillati</taxon>
        <taxon>Actinomycetota</taxon>
        <taxon>Actinomycetes</taxon>
        <taxon>Kitasatosporales</taxon>
        <taxon>Streptomycetaceae</taxon>
        <taxon>Streptomyces</taxon>
        <taxon>Streptomyces aurantiacus group</taxon>
    </lineage>
</organism>
<evidence type="ECO:0000313" key="3">
    <source>
        <dbReference type="Proteomes" id="UP000637788"/>
    </source>
</evidence>
<comment type="caution">
    <text evidence="2">The sequence shown here is derived from an EMBL/GenBank/DDBJ whole genome shotgun (WGS) entry which is preliminary data.</text>
</comment>
<evidence type="ECO:0000256" key="1">
    <source>
        <dbReference type="SAM" id="MobiDB-lite"/>
    </source>
</evidence>
<protein>
    <submittedName>
        <fullName evidence="2">Uncharacterized protein</fullName>
    </submittedName>
</protein>
<feature type="compositionally biased region" description="Gly residues" evidence="1">
    <location>
        <begin position="1"/>
        <end position="11"/>
    </location>
</feature>
<reference evidence="2" key="2">
    <citation type="submission" date="2020-09" db="EMBL/GenBank/DDBJ databases">
        <authorList>
            <person name="Sun Q."/>
            <person name="Ohkuma M."/>
        </authorList>
    </citation>
    <scope>NUCLEOTIDE SEQUENCE</scope>
    <source>
        <strain evidence="2">JCM 3035</strain>
    </source>
</reference>
<dbReference type="AlphaFoldDB" id="A0A917VEE7"/>
<feature type="region of interest" description="Disordered" evidence="1">
    <location>
        <begin position="1"/>
        <end position="102"/>
    </location>
</feature>
<keyword evidence="3" id="KW-1185">Reference proteome</keyword>
<dbReference type="EMBL" id="BMPQ01000006">
    <property type="protein sequence ID" value="GGK66195.1"/>
    <property type="molecule type" value="Genomic_DNA"/>
</dbReference>
<feature type="compositionally biased region" description="Basic and acidic residues" evidence="1">
    <location>
        <begin position="34"/>
        <end position="50"/>
    </location>
</feature>
<reference evidence="2" key="1">
    <citation type="journal article" date="2014" name="Int. J. Syst. Evol. Microbiol.">
        <title>Complete genome sequence of Corynebacterium casei LMG S-19264T (=DSM 44701T), isolated from a smear-ripened cheese.</title>
        <authorList>
            <consortium name="US DOE Joint Genome Institute (JGI-PGF)"/>
            <person name="Walter F."/>
            <person name="Albersmeier A."/>
            <person name="Kalinowski J."/>
            <person name="Ruckert C."/>
        </authorList>
    </citation>
    <scope>NUCLEOTIDE SEQUENCE</scope>
    <source>
        <strain evidence="2">JCM 3035</strain>
    </source>
</reference>